<evidence type="ECO:0000313" key="2">
    <source>
        <dbReference type="EMBL" id="KMV34104.1"/>
    </source>
</evidence>
<feature type="region of interest" description="Disordered" evidence="1">
    <location>
        <begin position="67"/>
        <end position="100"/>
    </location>
</feature>
<dbReference type="AlphaFoldDB" id="A0A0J8Y9J2"/>
<name>A0A0J8Y9J2_9ENTR</name>
<gene>
    <name evidence="2" type="ORF">ACH50_13775</name>
</gene>
<keyword evidence="3" id="KW-1185">Reference proteome</keyword>
<dbReference type="RefSeq" id="WP_048888192.1">
    <property type="nucleotide sequence ID" value="NZ_LFEJ01000017.1"/>
</dbReference>
<evidence type="ECO:0000313" key="3">
    <source>
        <dbReference type="Proteomes" id="UP000037315"/>
    </source>
</evidence>
<protein>
    <submittedName>
        <fullName evidence="2">Uncharacterized protein</fullName>
    </submittedName>
</protein>
<dbReference type="Proteomes" id="UP000037315">
    <property type="component" value="Unassembled WGS sequence"/>
</dbReference>
<comment type="caution">
    <text evidence="2">The sequence shown here is derived from an EMBL/GenBank/DDBJ whole genome shotgun (WGS) entry which is preliminary data.</text>
</comment>
<reference evidence="2 3" key="1">
    <citation type="submission" date="2015-06" db="EMBL/GenBank/DDBJ databases">
        <title>Genome sequencing of Cronobacter sp. strain DJ34 isolated from petroleum contaminated sludge of Duliajan Oil Fields, Assam, India.</title>
        <authorList>
            <person name="Pal S."/>
            <person name="Banerjee T.D."/>
            <person name="Roy A."/>
            <person name="Sar P."/>
            <person name="Kazy S.K."/>
        </authorList>
    </citation>
    <scope>NUCLEOTIDE SEQUENCE [LARGE SCALE GENOMIC DNA]</scope>
    <source>
        <strain evidence="2 3">DJ34</strain>
    </source>
</reference>
<dbReference type="PATRIC" id="fig|1656095.3.peg.4629"/>
<accession>A0A0J8Y9J2</accession>
<sequence>MSKNDNEKLIDTVIGEAIIDMIESGKDISLDALTELLRENLGSEAEGKKQDAYRAAITGIHSIRDDVRRSKRTGGRLKMNNERSKLSFNSASTASKPTRH</sequence>
<dbReference type="OrthoDB" id="6624351at2"/>
<feature type="compositionally biased region" description="Polar residues" evidence="1">
    <location>
        <begin position="86"/>
        <end position="100"/>
    </location>
</feature>
<organism evidence="2 3">
    <name type="scientific">Franconibacter pulveris</name>
    <dbReference type="NCBI Taxonomy" id="435910"/>
    <lineage>
        <taxon>Bacteria</taxon>
        <taxon>Pseudomonadati</taxon>
        <taxon>Pseudomonadota</taxon>
        <taxon>Gammaproteobacteria</taxon>
        <taxon>Enterobacterales</taxon>
        <taxon>Enterobacteriaceae</taxon>
        <taxon>Franconibacter</taxon>
    </lineage>
</organism>
<proteinExistence type="predicted"/>
<dbReference type="EMBL" id="LFEJ01000017">
    <property type="protein sequence ID" value="KMV34104.1"/>
    <property type="molecule type" value="Genomic_DNA"/>
</dbReference>
<evidence type="ECO:0000256" key="1">
    <source>
        <dbReference type="SAM" id="MobiDB-lite"/>
    </source>
</evidence>